<dbReference type="InterPro" id="IPR015797">
    <property type="entry name" value="NUDIX_hydrolase-like_dom_sf"/>
</dbReference>
<name>A0ABR3Q954_9TREE</name>
<dbReference type="SUPFAM" id="SSF55811">
    <property type="entry name" value="Nudix"/>
    <property type="match status" value="1"/>
</dbReference>
<organism evidence="5 6">
    <name type="scientific">Vanrija albida</name>
    <dbReference type="NCBI Taxonomy" id="181172"/>
    <lineage>
        <taxon>Eukaryota</taxon>
        <taxon>Fungi</taxon>
        <taxon>Dikarya</taxon>
        <taxon>Basidiomycota</taxon>
        <taxon>Agaricomycotina</taxon>
        <taxon>Tremellomycetes</taxon>
        <taxon>Trichosporonales</taxon>
        <taxon>Trichosporonaceae</taxon>
        <taxon>Vanrija</taxon>
    </lineage>
</organism>
<evidence type="ECO:0000313" key="6">
    <source>
        <dbReference type="Proteomes" id="UP001565368"/>
    </source>
</evidence>
<keyword evidence="1" id="KW-0479">Metal-binding</keyword>
<dbReference type="Gene3D" id="3.90.79.10">
    <property type="entry name" value="Nucleoside Triphosphate Pyrophosphohydrolase"/>
    <property type="match status" value="1"/>
</dbReference>
<evidence type="ECO:0000256" key="3">
    <source>
        <dbReference type="SAM" id="MobiDB-lite"/>
    </source>
</evidence>
<dbReference type="InterPro" id="IPR000086">
    <property type="entry name" value="NUDIX_hydrolase_dom"/>
</dbReference>
<dbReference type="PANTHER" id="PTHR12629">
    <property type="entry name" value="DIPHOSPHOINOSITOL POLYPHOSPHATE PHOSPHOHYDROLASE"/>
    <property type="match status" value="1"/>
</dbReference>
<comment type="caution">
    <text evidence="5">The sequence shown here is derived from an EMBL/GenBank/DDBJ whole genome shotgun (WGS) entry which is preliminary data.</text>
</comment>
<feature type="domain" description="Nudix hydrolase" evidence="4">
    <location>
        <begin position="5"/>
        <end position="142"/>
    </location>
</feature>
<dbReference type="Proteomes" id="UP001565368">
    <property type="component" value="Unassembled WGS sequence"/>
</dbReference>
<accession>A0ABR3Q954</accession>
<evidence type="ECO:0000259" key="4">
    <source>
        <dbReference type="PROSITE" id="PS51462"/>
    </source>
</evidence>
<dbReference type="PANTHER" id="PTHR12629:SF0">
    <property type="entry name" value="DIPHOSPHOINOSITOL-POLYPHOSPHATE DIPHOSPHATASE"/>
    <property type="match status" value="1"/>
</dbReference>
<protein>
    <recommendedName>
        <fullName evidence="4">Nudix hydrolase domain-containing protein</fullName>
    </recommendedName>
</protein>
<dbReference type="Pfam" id="PF00293">
    <property type="entry name" value="NUDIX"/>
    <property type="match status" value="1"/>
</dbReference>
<dbReference type="PROSITE" id="PS00893">
    <property type="entry name" value="NUDIX_BOX"/>
    <property type="match status" value="1"/>
</dbReference>
<keyword evidence="2" id="KW-0378">Hydrolase</keyword>
<evidence type="ECO:0000256" key="1">
    <source>
        <dbReference type="ARBA" id="ARBA00022723"/>
    </source>
</evidence>
<keyword evidence="6" id="KW-1185">Reference proteome</keyword>
<evidence type="ECO:0000313" key="5">
    <source>
        <dbReference type="EMBL" id="KAL1411255.1"/>
    </source>
</evidence>
<feature type="region of interest" description="Disordered" evidence="3">
    <location>
        <begin position="129"/>
        <end position="151"/>
    </location>
</feature>
<dbReference type="GeneID" id="95983249"/>
<evidence type="ECO:0000256" key="2">
    <source>
        <dbReference type="ARBA" id="ARBA00022801"/>
    </source>
</evidence>
<sequence>MPDKPPRNVALGIPFCPATRRVLMVTSRKHADLWIFPKGGVEKGESSGEAAAREALEEAGIPRLEDSAISKVLTEINLPVSPNRNRAEVWHVHALTLGAESDLSPDWLEKDERKREWFSFDHAQRKIDEWGGSGGVPDPSVGGEEYVRGGKKKKAVKGDAFGTALNAFLDVYG</sequence>
<dbReference type="InterPro" id="IPR020084">
    <property type="entry name" value="NUDIX_hydrolase_CS"/>
</dbReference>
<dbReference type="RefSeq" id="XP_069211199.1">
    <property type="nucleotide sequence ID" value="XM_069350813.1"/>
</dbReference>
<reference evidence="5 6" key="1">
    <citation type="submission" date="2023-08" db="EMBL/GenBank/DDBJ databases">
        <title>Annotated Genome Sequence of Vanrija albida AlHP1.</title>
        <authorList>
            <person name="Herzog R."/>
        </authorList>
    </citation>
    <scope>NUCLEOTIDE SEQUENCE [LARGE SCALE GENOMIC DNA]</scope>
    <source>
        <strain evidence="5 6">AlHP1</strain>
    </source>
</reference>
<proteinExistence type="predicted"/>
<dbReference type="EMBL" id="JBBXJM010000002">
    <property type="protein sequence ID" value="KAL1411255.1"/>
    <property type="molecule type" value="Genomic_DNA"/>
</dbReference>
<gene>
    <name evidence="5" type="ORF">Q8F55_002206</name>
</gene>
<dbReference type="PROSITE" id="PS51462">
    <property type="entry name" value="NUDIX"/>
    <property type="match status" value="1"/>
</dbReference>